<feature type="chain" id="PRO_5020257826" description="Lysozyme" evidence="3">
    <location>
        <begin position="17"/>
        <end position="263"/>
    </location>
</feature>
<keyword evidence="5" id="KW-1185">Reference proteome</keyword>
<dbReference type="GO" id="GO:0009253">
    <property type="term" value="P:peptidoglycan catabolic process"/>
    <property type="evidence" value="ECO:0007669"/>
    <property type="project" value="InterPro"/>
</dbReference>
<dbReference type="Gene3D" id="3.20.20.80">
    <property type="entry name" value="Glycosidases"/>
    <property type="match status" value="1"/>
</dbReference>
<dbReference type="InterPro" id="IPR051595">
    <property type="entry name" value="GH25_Enzymes"/>
</dbReference>
<dbReference type="PANTHER" id="PTHR23208">
    <property type="entry name" value="LYSOZYME PROTEIN"/>
    <property type="match status" value="1"/>
</dbReference>
<dbReference type="InterPro" id="IPR002053">
    <property type="entry name" value="Glyco_hydro_25"/>
</dbReference>
<evidence type="ECO:0000313" key="5">
    <source>
        <dbReference type="Proteomes" id="UP000298663"/>
    </source>
</evidence>
<evidence type="ECO:0000313" key="4">
    <source>
        <dbReference type="EMBL" id="TKR87425.1"/>
    </source>
</evidence>
<feature type="signal peptide" evidence="3">
    <location>
        <begin position="1"/>
        <end position="16"/>
    </location>
</feature>
<dbReference type="GO" id="GO:0045087">
    <property type="term" value="P:innate immune response"/>
    <property type="evidence" value="ECO:0007669"/>
    <property type="project" value="TreeGrafter"/>
</dbReference>
<accession>A0A4V6A4L4</accession>
<comment type="caution">
    <text evidence="4">The sequence shown here is derived from an EMBL/GenBank/DDBJ whole genome shotgun (WGS) entry which is preliminary data.</text>
</comment>
<dbReference type="GO" id="GO:0003796">
    <property type="term" value="F:lysozyme activity"/>
    <property type="evidence" value="ECO:0007669"/>
    <property type="project" value="InterPro"/>
</dbReference>
<dbReference type="InterPro" id="IPR017853">
    <property type="entry name" value="GH"/>
</dbReference>
<reference evidence="4 5" key="1">
    <citation type="journal article" date="2015" name="Genome Biol.">
        <title>Comparative genomics of Steinernema reveals deeply conserved gene regulatory networks.</title>
        <authorList>
            <person name="Dillman A.R."/>
            <person name="Macchietto M."/>
            <person name="Porter C.F."/>
            <person name="Rogers A."/>
            <person name="Williams B."/>
            <person name="Antoshechkin I."/>
            <person name="Lee M.M."/>
            <person name="Goodwin Z."/>
            <person name="Lu X."/>
            <person name="Lewis E.E."/>
            <person name="Goodrich-Blair H."/>
            <person name="Stock S.P."/>
            <person name="Adams B.J."/>
            <person name="Sternberg P.W."/>
            <person name="Mortazavi A."/>
        </authorList>
    </citation>
    <scope>NUCLEOTIDE SEQUENCE [LARGE SCALE GENOMIC DNA]</scope>
    <source>
        <strain evidence="4 5">ALL</strain>
    </source>
</reference>
<organism evidence="4 5">
    <name type="scientific">Steinernema carpocapsae</name>
    <name type="common">Entomopathogenic nematode</name>
    <dbReference type="NCBI Taxonomy" id="34508"/>
    <lineage>
        <taxon>Eukaryota</taxon>
        <taxon>Metazoa</taxon>
        <taxon>Ecdysozoa</taxon>
        <taxon>Nematoda</taxon>
        <taxon>Chromadorea</taxon>
        <taxon>Rhabditida</taxon>
        <taxon>Tylenchina</taxon>
        <taxon>Panagrolaimomorpha</taxon>
        <taxon>Strongyloidoidea</taxon>
        <taxon>Steinernematidae</taxon>
        <taxon>Steinernema</taxon>
    </lineage>
</organism>
<dbReference type="GO" id="GO:0016998">
    <property type="term" value="P:cell wall macromolecule catabolic process"/>
    <property type="evidence" value="ECO:0007669"/>
    <property type="project" value="InterPro"/>
</dbReference>
<dbReference type="PANTHER" id="PTHR23208:SF36">
    <property type="entry name" value="LYSOZYME-RELATED"/>
    <property type="match status" value="1"/>
</dbReference>
<gene>
    <name evidence="4" type="ORF">L596_011825</name>
</gene>
<dbReference type="EMBL" id="AZBU02000003">
    <property type="protein sequence ID" value="TKR87425.1"/>
    <property type="molecule type" value="Genomic_DNA"/>
</dbReference>
<dbReference type="OrthoDB" id="25039at2759"/>
<comment type="similarity">
    <text evidence="1">Belongs to the glycosyl hydrolase 25 family.</text>
</comment>
<dbReference type="PROSITE" id="PS51904">
    <property type="entry name" value="GLYCOSYL_HYDROL_F25_2"/>
    <property type="match status" value="1"/>
</dbReference>
<evidence type="ECO:0008006" key="6">
    <source>
        <dbReference type="Google" id="ProtNLM"/>
    </source>
</evidence>
<evidence type="ECO:0000256" key="3">
    <source>
        <dbReference type="SAM" id="SignalP"/>
    </source>
</evidence>
<dbReference type="Proteomes" id="UP000298663">
    <property type="component" value="Unassembled WGS sequence"/>
</dbReference>
<dbReference type="AlphaFoldDB" id="A0A4V6A4L4"/>
<protein>
    <recommendedName>
        <fullName evidence="6">Lysozyme</fullName>
    </recommendedName>
</protein>
<reference evidence="4 5" key="2">
    <citation type="journal article" date="2019" name="G3 (Bethesda)">
        <title>Hybrid Assembly of the Genome of the Entomopathogenic Nematode Steinernema carpocapsae Identifies the X-Chromosome.</title>
        <authorList>
            <person name="Serra L."/>
            <person name="Macchietto M."/>
            <person name="Macias-Munoz A."/>
            <person name="McGill C.J."/>
            <person name="Rodriguez I.M."/>
            <person name="Rodriguez B."/>
            <person name="Murad R."/>
            <person name="Mortazavi A."/>
        </authorList>
    </citation>
    <scope>NUCLEOTIDE SEQUENCE [LARGE SCALE GENOMIC DNA]</scope>
    <source>
        <strain evidence="4 5">ALL</strain>
    </source>
</reference>
<sequence length="263" mass="28715">MKTLALFCTIVASALSAPLSSETDSSRYNYAIDVAQTVSAQTFKCIFDQGYKTAFVRVYKPDGTGSVDQAGVQNVFNAHNGRLGTEVYVTPSVQSNKQASQQFNEVQSALQQAGIGFRTVWLQVTSPINWGSNQQFNIQFISEFFQAAQAAGVNVGVYTNWYDWSQITGSWSGWSTQQAVQLWYWSAYGVGPSVESPSNFNDFRAFGGWTQGAMKQFGLQSNVCGVTFNRNAYSVSSYAAESRSEAAVEKKAGEKVVVGTLFG</sequence>
<dbReference type="SUPFAM" id="SSF51445">
    <property type="entry name" value="(Trans)glycosidases"/>
    <property type="match status" value="1"/>
</dbReference>
<evidence type="ECO:0000256" key="1">
    <source>
        <dbReference type="ARBA" id="ARBA00010646"/>
    </source>
</evidence>
<dbReference type="CDD" id="cd06416">
    <property type="entry name" value="GH25_Lys1-like"/>
    <property type="match status" value="1"/>
</dbReference>
<dbReference type="GO" id="GO:0007165">
    <property type="term" value="P:signal transduction"/>
    <property type="evidence" value="ECO:0007669"/>
    <property type="project" value="TreeGrafter"/>
</dbReference>
<name>A0A4V6A4L4_STECR</name>
<evidence type="ECO:0000256" key="2">
    <source>
        <dbReference type="ARBA" id="ARBA00022729"/>
    </source>
</evidence>
<proteinExistence type="inferred from homology"/>
<keyword evidence="2 3" id="KW-0732">Signal</keyword>